<comment type="similarity">
    <text evidence="2">Belongs to the SsgA family.</text>
</comment>
<protein>
    <submittedName>
        <fullName evidence="7">SsgA family sporulation/cell division regulator</fullName>
    </submittedName>
</protein>
<dbReference type="RefSeq" id="WP_285457576.1">
    <property type="nucleotide sequence ID" value="NZ_CP127173.1"/>
</dbReference>
<keyword evidence="3" id="KW-0132">Cell division</keyword>
<gene>
    <name evidence="7" type="ORF">QP939_16040</name>
</gene>
<dbReference type="Pfam" id="PF04686">
    <property type="entry name" value="SsgA"/>
    <property type="match status" value="1"/>
</dbReference>
<name>A0ABY8XWN3_9PSEU</name>
<evidence type="ECO:0000313" key="8">
    <source>
        <dbReference type="Proteomes" id="UP001227101"/>
    </source>
</evidence>
<dbReference type="Gene3D" id="2.30.31.20">
    <property type="entry name" value="Sporulation-specific cell division protein SsgB"/>
    <property type="match status" value="1"/>
</dbReference>
<dbReference type="Proteomes" id="UP001227101">
    <property type="component" value="Chromosome"/>
</dbReference>
<evidence type="ECO:0000256" key="2">
    <source>
        <dbReference type="ARBA" id="ARBA00009323"/>
    </source>
</evidence>
<dbReference type="InterPro" id="IPR006776">
    <property type="entry name" value="SsgB"/>
</dbReference>
<keyword evidence="6" id="KW-0131">Cell cycle</keyword>
<evidence type="ECO:0000256" key="5">
    <source>
        <dbReference type="ARBA" id="ARBA00023210"/>
    </source>
</evidence>
<evidence type="ECO:0000313" key="7">
    <source>
        <dbReference type="EMBL" id="WIV60013.1"/>
    </source>
</evidence>
<keyword evidence="5" id="KW-0717">Septation</keyword>
<evidence type="ECO:0000256" key="4">
    <source>
        <dbReference type="ARBA" id="ARBA00022969"/>
    </source>
</evidence>
<dbReference type="EMBL" id="CP127173">
    <property type="protein sequence ID" value="WIV60013.1"/>
    <property type="molecule type" value="Genomic_DNA"/>
</dbReference>
<keyword evidence="4" id="KW-0749">Sporulation</keyword>
<evidence type="ECO:0000256" key="6">
    <source>
        <dbReference type="ARBA" id="ARBA00023306"/>
    </source>
</evidence>
<evidence type="ECO:0000256" key="3">
    <source>
        <dbReference type="ARBA" id="ARBA00022618"/>
    </source>
</evidence>
<organism evidence="7 8">
    <name type="scientific">Amycolatopsis nalaikhensis</name>
    <dbReference type="NCBI Taxonomy" id="715472"/>
    <lineage>
        <taxon>Bacteria</taxon>
        <taxon>Bacillati</taxon>
        <taxon>Actinomycetota</taxon>
        <taxon>Actinomycetes</taxon>
        <taxon>Pseudonocardiales</taxon>
        <taxon>Pseudonocardiaceae</taxon>
        <taxon>Amycolatopsis</taxon>
    </lineage>
</organism>
<keyword evidence="8" id="KW-1185">Reference proteome</keyword>
<accession>A0ABY8XWN3</accession>
<evidence type="ECO:0000256" key="1">
    <source>
        <dbReference type="ARBA" id="ARBA00004431"/>
    </source>
</evidence>
<comment type="subcellular location">
    <subcellularLocation>
        <location evidence="1">Cell septum</location>
    </subcellularLocation>
</comment>
<sequence>MTARAVLKRPMDIRLTHCPGGGGRTQVTLVYRVSDPYAVQLDIPDHGVVVSWLLSRDLLADGLDGGAGLGDVRVSPVLFDGAGVLVELVNPDGPGSVVLRFARADLERFLDDTDAMVPVGTEASRIDWERELRALAGGEAA</sequence>
<proteinExistence type="inferred from homology"/>
<dbReference type="InterPro" id="IPR038658">
    <property type="entry name" value="SsgB_sf"/>
</dbReference>
<reference evidence="7 8" key="1">
    <citation type="submission" date="2023-06" db="EMBL/GenBank/DDBJ databases">
        <authorList>
            <person name="Oyuntsetseg B."/>
            <person name="Kim S.B."/>
        </authorList>
    </citation>
    <scope>NUCLEOTIDE SEQUENCE [LARGE SCALE GENOMIC DNA]</scope>
    <source>
        <strain evidence="7 8">2-2</strain>
    </source>
</reference>